<feature type="region of interest" description="Disordered" evidence="1">
    <location>
        <begin position="668"/>
        <end position="707"/>
    </location>
</feature>
<accession>K5XG12</accession>
<name>K5XG12_AGABU</name>
<feature type="region of interest" description="Disordered" evidence="1">
    <location>
        <begin position="535"/>
        <end position="566"/>
    </location>
</feature>
<reference evidence="3" key="1">
    <citation type="journal article" date="2012" name="Proc. Natl. Acad. Sci. U.S.A.">
        <title>Genome sequence of the button mushroom Agaricus bisporus reveals mechanisms governing adaptation to a humic-rich ecological niche.</title>
        <authorList>
            <person name="Morin E."/>
            <person name="Kohler A."/>
            <person name="Baker A.R."/>
            <person name="Foulongne-Oriol M."/>
            <person name="Lombard V."/>
            <person name="Nagy L.G."/>
            <person name="Ohm R.A."/>
            <person name="Patyshakuliyeva A."/>
            <person name="Brun A."/>
            <person name="Aerts A.L."/>
            <person name="Bailey A.M."/>
            <person name="Billette C."/>
            <person name="Coutinho P.M."/>
            <person name="Deakin G."/>
            <person name="Doddapaneni H."/>
            <person name="Floudas D."/>
            <person name="Grimwood J."/>
            <person name="Hilden K."/>
            <person name="Kuees U."/>
            <person name="LaButti K.M."/>
            <person name="Lapidus A."/>
            <person name="Lindquist E.A."/>
            <person name="Lucas S.M."/>
            <person name="Murat C."/>
            <person name="Riley R.W."/>
            <person name="Salamov A.A."/>
            <person name="Schmutz J."/>
            <person name="Subramanian V."/>
            <person name="Woesten H.A.B."/>
            <person name="Xu J."/>
            <person name="Eastwood D.C."/>
            <person name="Foster G.D."/>
            <person name="Sonnenberg A.S."/>
            <person name="Cullen D."/>
            <person name="de Vries R.P."/>
            <person name="Lundell T."/>
            <person name="Hibbett D.S."/>
            <person name="Henrissat B."/>
            <person name="Burton K.S."/>
            <person name="Kerrigan R.W."/>
            <person name="Challen M.P."/>
            <person name="Grigoriev I.V."/>
            <person name="Martin F."/>
        </authorList>
    </citation>
    <scope>NUCLEOTIDE SEQUENCE [LARGE SCALE GENOMIC DNA]</scope>
    <source>
        <strain evidence="3">JB137-S8 / ATCC MYA-4627 / FGSC 10392</strain>
    </source>
</reference>
<feature type="region of interest" description="Disordered" evidence="1">
    <location>
        <begin position="351"/>
        <end position="374"/>
    </location>
</feature>
<protein>
    <recommendedName>
        <fullName evidence="4">PWWP domain-containing protein</fullName>
    </recommendedName>
</protein>
<feature type="compositionally biased region" description="Basic and acidic residues" evidence="1">
    <location>
        <begin position="546"/>
        <end position="556"/>
    </location>
</feature>
<feature type="compositionally biased region" description="Basic and acidic residues" evidence="1">
    <location>
        <begin position="91"/>
        <end position="107"/>
    </location>
</feature>
<feature type="compositionally biased region" description="Polar residues" evidence="1">
    <location>
        <begin position="177"/>
        <end position="196"/>
    </location>
</feature>
<proteinExistence type="predicted"/>
<evidence type="ECO:0000256" key="1">
    <source>
        <dbReference type="SAM" id="MobiDB-lite"/>
    </source>
</evidence>
<dbReference type="AlphaFoldDB" id="K5XG12"/>
<feature type="region of interest" description="Disordered" evidence="1">
    <location>
        <begin position="23"/>
        <end position="241"/>
    </location>
</feature>
<dbReference type="RefSeq" id="XP_007326401.1">
    <property type="nucleotide sequence ID" value="XM_007326339.1"/>
</dbReference>
<dbReference type="InParanoid" id="K5XG12"/>
<evidence type="ECO:0008006" key="4">
    <source>
        <dbReference type="Google" id="ProtNLM"/>
    </source>
</evidence>
<feature type="compositionally biased region" description="Basic residues" evidence="1">
    <location>
        <begin position="39"/>
        <end position="57"/>
    </location>
</feature>
<feature type="compositionally biased region" description="Low complexity" evidence="1">
    <location>
        <begin position="219"/>
        <end position="235"/>
    </location>
</feature>
<feature type="compositionally biased region" description="Basic and acidic residues" evidence="1">
    <location>
        <begin position="351"/>
        <end position="360"/>
    </location>
</feature>
<organism evidence="2 3">
    <name type="scientific">Agaricus bisporus var. burnettii (strain JB137-S8 / ATCC MYA-4627 / FGSC 10392)</name>
    <name type="common">White button mushroom</name>
    <dbReference type="NCBI Taxonomy" id="597362"/>
    <lineage>
        <taxon>Eukaryota</taxon>
        <taxon>Fungi</taxon>
        <taxon>Dikarya</taxon>
        <taxon>Basidiomycota</taxon>
        <taxon>Agaricomycotina</taxon>
        <taxon>Agaricomycetes</taxon>
        <taxon>Agaricomycetidae</taxon>
        <taxon>Agaricales</taxon>
        <taxon>Agaricineae</taxon>
        <taxon>Agaricaceae</taxon>
        <taxon>Agaricus</taxon>
    </lineage>
</organism>
<dbReference type="HOGENOM" id="CLU_390266_0_0_1"/>
<feature type="compositionally biased region" description="Acidic residues" evidence="1">
    <location>
        <begin position="162"/>
        <end position="172"/>
    </location>
</feature>
<dbReference type="eggNOG" id="ENOG502SEG0">
    <property type="taxonomic scope" value="Eukaryota"/>
</dbReference>
<feature type="compositionally biased region" description="Basic residues" evidence="1">
    <location>
        <begin position="685"/>
        <end position="695"/>
    </location>
</feature>
<evidence type="ECO:0000313" key="2">
    <source>
        <dbReference type="EMBL" id="EKM82363.1"/>
    </source>
</evidence>
<dbReference type="OrthoDB" id="2505887at2759"/>
<dbReference type="Proteomes" id="UP000008493">
    <property type="component" value="Unassembled WGS sequence"/>
</dbReference>
<dbReference type="GeneID" id="18821992"/>
<sequence>MNIVQPSKRRAAIKAATRLVDISSDEDDKHDTTVALHVKGSKPKRGKGKSSGNRRHTIGGSEELGVTAYVAKRKKRQNSVTLAGSPRKRLRGSDQDRGIEHVVRNDDEISDLTPLSSGDEQERRQRSFTRPLAEFPLQFSQPSSNAASCRETSRKSPLPIMELDDDSDDLPDVEMVLSQQPTTLSKGPNSWTQYTPAQERPQSRSGLGIPHPLTSSPIASPKFPSSTFASSSHSRSLVDGETATEMDLSDFSGDSDLEMNSVAVGELCLAKAKGTDTIYWPAKVIQTKKRKSGRAQLEQKIYRVLFLDRKEKDIPRSWFYVDSEDEFGTCPVGKFQSSHIEVINDFDEESRKDRAIDSRRQRPALPSRAPSPVTIPSPPLSGLLYHNLSLRQQFEYVKPILKAIMNEEYTWGLRRHELYVSGEASRQKLKNEAGLRGAVDARSVDEFLSLVELWCLGCRGRDFDEGEERTKESQQLNVPILNGDKVDDAQKVVGPIPEVVPEEIHIQADTLNTGPEPQARLFSPLLITPMEIVRTEEPSSSKFKHSSGEEPIDSRPETPPPPSPFISFAKVIPLPEARAPLPREKRPRQHGSASYENLSPLEKVQYCLEVLLPETFKQVLLWRTGERKSVEVMWDDVEEEKRLHERGERLLKETDWVMDVMRLRRAVEGAKGKKASTAAEIGAKNKSKHLRRTRSGRAGNTVGSYKE</sequence>
<dbReference type="EMBL" id="JH971386">
    <property type="protein sequence ID" value="EKM82363.1"/>
    <property type="molecule type" value="Genomic_DNA"/>
</dbReference>
<gene>
    <name evidence="2" type="ORF">AGABI1DRAFT_104379</name>
</gene>
<feature type="compositionally biased region" description="Polar residues" evidence="1">
    <location>
        <begin position="138"/>
        <end position="147"/>
    </location>
</feature>
<keyword evidence="3" id="KW-1185">Reference proteome</keyword>
<dbReference type="OMA" id="IMNEEYT"/>
<evidence type="ECO:0000313" key="3">
    <source>
        <dbReference type="Proteomes" id="UP000008493"/>
    </source>
</evidence>
<dbReference type="KEGG" id="abp:AGABI1DRAFT104379"/>